<feature type="compositionally biased region" description="Low complexity" evidence="4">
    <location>
        <begin position="101"/>
        <end position="110"/>
    </location>
</feature>
<dbReference type="Pfam" id="PF00173">
    <property type="entry name" value="Cyt-b5"/>
    <property type="match status" value="1"/>
</dbReference>
<evidence type="ECO:0000313" key="7">
    <source>
        <dbReference type="Proteomes" id="UP000038009"/>
    </source>
</evidence>
<evidence type="ECO:0000313" key="6">
    <source>
        <dbReference type="EMBL" id="KPI84935.1"/>
    </source>
</evidence>
<evidence type="ECO:0000256" key="2">
    <source>
        <dbReference type="ARBA" id="ARBA00022723"/>
    </source>
</evidence>
<keyword evidence="2" id="KW-0479">Metal-binding</keyword>
<feature type="compositionally biased region" description="Basic residues" evidence="4">
    <location>
        <begin position="964"/>
        <end position="975"/>
    </location>
</feature>
<feature type="region of interest" description="Disordered" evidence="4">
    <location>
        <begin position="507"/>
        <end position="537"/>
    </location>
</feature>
<accession>A0A0N1PC84</accession>
<dbReference type="GO" id="GO:0046872">
    <property type="term" value="F:metal ion binding"/>
    <property type="evidence" value="ECO:0007669"/>
    <property type="project" value="UniProtKB-KW"/>
</dbReference>
<feature type="domain" description="Cytochrome b5 heme-binding" evidence="5">
    <location>
        <begin position="1181"/>
        <end position="1257"/>
    </location>
</feature>
<evidence type="ECO:0000256" key="3">
    <source>
        <dbReference type="ARBA" id="ARBA00023004"/>
    </source>
</evidence>
<feature type="compositionally biased region" description="Low complexity" evidence="4">
    <location>
        <begin position="976"/>
        <end position="988"/>
    </location>
</feature>
<dbReference type="GO" id="GO:0020037">
    <property type="term" value="F:heme binding"/>
    <property type="evidence" value="ECO:0007669"/>
    <property type="project" value="TreeGrafter"/>
</dbReference>
<protein>
    <recommendedName>
        <fullName evidence="5">Cytochrome b5 heme-binding domain-containing protein</fullName>
    </recommendedName>
</protein>
<dbReference type="GO" id="GO:0004128">
    <property type="term" value="F:cytochrome-b5 reductase activity, acting on NAD(P)H"/>
    <property type="evidence" value="ECO:0007669"/>
    <property type="project" value="TreeGrafter"/>
</dbReference>
<feature type="region of interest" description="Disordered" evidence="4">
    <location>
        <begin position="397"/>
        <end position="433"/>
    </location>
</feature>
<feature type="region of interest" description="Disordered" evidence="4">
    <location>
        <begin position="291"/>
        <end position="315"/>
    </location>
</feature>
<feature type="compositionally biased region" description="Polar residues" evidence="4">
    <location>
        <begin position="626"/>
        <end position="649"/>
    </location>
</feature>
<dbReference type="PANTHER" id="PTHR46237:SF1">
    <property type="entry name" value="CYTOCHROME B5 REDUCTASE 4"/>
    <property type="match status" value="1"/>
</dbReference>
<feature type="compositionally biased region" description="Low complexity" evidence="4">
    <location>
        <begin position="1153"/>
        <end position="1171"/>
    </location>
</feature>
<feature type="compositionally biased region" description="Low complexity" evidence="4">
    <location>
        <begin position="169"/>
        <end position="178"/>
    </location>
</feature>
<gene>
    <name evidence="6" type="ORF">ABL78_6002</name>
</gene>
<dbReference type="AlphaFoldDB" id="A0A0N1PC84"/>
<dbReference type="GO" id="GO:0005737">
    <property type="term" value="C:cytoplasm"/>
    <property type="evidence" value="ECO:0007669"/>
    <property type="project" value="TreeGrafter"/>
</dbReference>
<comment type="caution">
    <text evidence="6">The sequence shown here is derived from an EMBL/GenBank/DDBJ whole genome shotgun (WGS) entry which is preliminary data.</text>
</comment>
<feature type="compositionally biased region" description="Basic and acidic residues" evidence="4">
    <location>
        <begin position="294"/>
        <end position="304"/>
    </location>
</feature>
<organism evidence="6 7">
    <name type="scientific">Leptomonas seymouri</name>
    <dbReference type="NCBI Taxonomy" id="5684"/>
    <lineage>
        <taxon>Eukaryota</taxon>
        <taxon>Discoba</taxon>
        <taxon>Euglenozoa</taxon>
        <taxon>Kinetoplastea</taxon>
        <taxon>Metakinetoplastina</taxon>
        <taxon>Trypanosomatida</taxon>
        <taxon>Trypanosomatidae</taxon>
        <taxon>Leishmaniinae</taxon>
        <taxon>Leptomonas</taxon>
    </lineage>
</organism>
<feature type="region of interest" description="Disordered" evidence="4">
    <location>
        <begin position="799"/>
        <end position="867"/>
    </location>
</feature>
<dbReference type="OMA" id="WMVIRNV"/>
<evidence type="ECO:0000259" key="5">
    <source>
        <dbReference type="PROSITE" id="PS50255"/>
    </source>
</evidence>
<feature type="region of interest" description="Disordered" evidence="4">
    <location>
        <begin position="959"/>
        <end position="1007"/>
    </location>
</feature>
<evidence type="ECO:0000256" key="1">
    <source>
        <dbReference type="ARBA" id="ARBA00022617"/>
    </source>
</evidence>
<feature type="compositionally biased region" description="Pro residues" evidence="4">
    <location>
        <begin position="762"/>
        <end position="775"/>
    </location>
</feature>
<feature type="region of interest" description="Disordered" evidence="4">
    <location>
        <begin position="575"/>
        <end position="677"/>
    </location>
</feature>
<dbReference type="Proteomes" id="UP000038009">
    <property type="component" value="Unassembled WGS sequence"/>
</dbReference>
<dbReference type="OrthoDB" id="260519at2759"/>
<dbReference type="PROSITE" id="PS50255">
    <property type="entry name" value="CYTOCHROME_B5_2"/>
    <property type="match status" value="1"/>
</dbReference>
<dbReference type="InterPro" id="IPR001199">
    <property type="entry name" value="Cyt_B5-like_heme/steroid-bd"/>
</dbReference>
<dbReference type="SMART" id="SM01117">
    <property type="entry name" value="Cyt-b5"/>
    <property type="match status" value="1"/>
</dbReference>
<keyword evidence="1" id="KW-0349">Heme</keyword>
<feature type="region of interest" description="Disordered" evidence="4">
    <location>
        <begin position="1121"/>
        <end position="1184"/>
    </location>
</feature>
<dbReference type="InterPro" id="IPR051872">
    <property type="entry name" value="Cytochrome_b5/Flavoprotein_Rdt"/>
</dbReference>
<sequence>MHPVRSLHERPPHILPLRSLTPTTVAATDPTAASSAPAPSAASPPTAVVAAASTSATLAACGTSSLDHHISVVEALPSTATAAQSVSSYEHVMMGSKSPNPHSLSVSASLPAPPTPSSWMVRGPSSGGSPTMLLAMDVGVYHDSCVSASSVNSSAGNPIISPLLRPHSHNNSYSTSSNPAAHDSAGETEGADGFIIPMERASGRKRTPRSAALSVAASGGSAAAAADADSLTAPAPVRLVFSRRTSTGGSIGEGSDDFCARGCHPCSSLLAEDDALLCSQTRLAVEASGDEDAEHAHADGHKVEVQSTLHSSRHRGSGVATTMMRTPSPIPANLPSVPLGVCVKGGVMSDVLTTAPTASTVTRLSSHSLKAPVSGVAAAEPHSSHFNAVKTSAVDMPPAAAASSSRGTHSPPPSCPPACFATPADHTHHTTVSPLPRFASSALKQLEKPSHSSGPLCSDATGSIHDALNSNIGASHRVAGAAELPNWRRYSNTAICCPMLELYSEPDSRMETEGADGAAAASISEEQDSSAHAGPRHINSHENSAAVVLLAHHAAASVTTVTSTLVPFLHTAAASATTSPYDKREVPSLSTLDAPHPSKTREAPPSADTQSASPHALTPFTDAWTAHTSTPMSREQSSGSRHCQQQNQLHRTHGVSSSSSSHGCVTPESPAAAGVSTGVCAPSDMPAPVFSNTETQPSIHATAQAHKRSSFVNCHANFSRALWSPSVASGTAAADTMAGKVGEGSAPLLKEINSDRSSGAPSIPPLPPPLPPPSRTPITVKRSAGSVIFVCATTPTNQRATSTFSAGSSTAHPSDCVAPASRTQQGTTSPAPPPPRLLLTESHDTKQQQPPLQRAQRMRSFSNCGSSPALSSERLSFSCHGVDKDSNTLGAAANETNAPAVQTTMSALPIHSHHNTPEQVRVEAIIDGMPIVVLPPPALLPQSVGDGDPISAAATSTAAGHAHALSHHHRQHSHIRCSSFSSSSGVQSRPHSKGRHPDVPTALSTEQSREFLYSSDSSWCASTPQTLTSTMSDAMLSFSSANLAAPMVSNGCNLTNALNVYAVNASSNGGGGAPTAQATSAGAEGFVMKPDAETIQSLPRSKTPRMPGCSMRDWAAHLAEKEAENRRQQQGLGSGFPRSGQHHQRVGSSPINGPSTSISGGTASAASSPASQHTAGPRAALPRMTPQEVAKHNTPDDLWMVIRNVVYDCTAFQRFHPGGERVLLACAGRDATMVYDRFHAWVSCESFLGPYAVGVLAPPPHQ</sequence>
<keyword evidence="7" id="KW-1185">Reference proteome</keyword>
<name>A0A0N1PC84_LEPSE</name>
<dbReference type="SUPFAM" id="SSF55856">
    <property type="entry name" value="Cytochrome b5-like heme/steroid binding domain"/>
    <property type="match status" value="1"/>
</dbReference>
<dbReference type="Gene3D" id="3.10.120.10">
    <property type="entry name" value="Cytochrome b5-like heme/steroid binding domain"/>
    <property type="match status" value="1"/>
</dbReference>
<dbReference type="InterPro" id="IPR036400">
    <property type="entry name" value="Cyt_B5-like_heme/steroid_sf"/>
</dbReference>
<reference evidence="6 7" key="1">
    <citation type="journal article" date="2015" name="PLoS Pathog.">
        <title>Leptomonas seymouri: Adaptations to the Dixenous Life Cycle Analyzed by Genome Sequencing, Transcriptome Profiling and Co-infection with Leishmania donovani.</title>
        <authorList>
            <person name="Kraeva N."/>
            <person name="Butenko A."/>
            <person name="Hlavacova J."/>
            <person name="Kostygov A."/>
            <person name="Myskova J."/>
            <person name="Grybchuk D."/>
            <person name="Lestinova T."/>
            <person name="Votypka J."/>
            <person name="Volf P."/>
            <person name="Opperdoes F."/>
            <person name="Flegontov P."/>
            <person name="Lukes J."/>
            <person name="Yurchenko V."/>
        </authorList>
    </citation>
    <scope>NUCLEOTIDE SEQUENCE [LARGE SCALE GENOMIC DNA]</scope>
    <source>
        <strain evidence="6 7">ATCC 30220</strain>
    </source>
</reference>
<feature type="region of interest" description="Disordered" evidence="4">
    <location>
        <begin position="93"/>
        <end position="117"/>
    </location>
</feature>
<keyword evidence="3" id="KW-0408">Iron</keyword>
<evidence type="ECO:0000256" key="4">
    <source>
        <dbReference type="SAM" id="MobiDB-lite"/>
    </source>
</evidence>
<feature type="region of interest" description="Disordered" evidence="4">
    <location>
        <begin position="162"/>
        <end position="190"/>
    </location>
</feature>
<feature type="region of interest" description="Disordered" evidence="4">
    <location>
        <begin position="752"/>
        <end position="777"/>
    </location>
</feature>
<proteinExistence type="predicted"/>
<dbReference type="EMBL" id="LJSK01000220">
    <property type="protein sequence ID" value="KPI84935.1"/>
    <property type="molecule type" value="Genomic_DNA"/>
</dbReference>
<feature type="compositionally biased region" description="Low complexity" evidence="4">
    <location>
        <begin position="800"/>
        <end position="811"/>
    </location>
</feature>
<dbReference type="VEuPathDB" id="TriTrypDB:Lsey_0220_0010"/>
<dbReference type="PANTHER" id="PTHR46237">
    <property type="entry name" value="CYTOCHROME B5 REDUCTASE 4 FAMILY MEMBER"/>
    <property type="match status" value="1"/>
</dbReference>
<dbReference type="FunFam" id="3.10.120.10:FF:000025">
    <property type="entry name" value="Cytochrome b5-like Heme/Steroid binding domain containing protein, putative"/>
    <property type="match status" value="1"/>
</dbReference>